<dbReference type="EMBL" id="FOBH01000002">
    <property type="protein sequence ID" value="SEK71575.1"/>
    <property type="molecule type" value="Genomic_DNA"/>
</dbReference>
<gene>
    <name evidence="3" type="ORF">SAMN05216387_102434</name>
</gene>
<evidence type="ECO:0000313" key="4">
    <source>
        <dbReference type="Proteomes" id="UP000198620"/>
    </source>
</evidence>
<name>A0A1H7JDX1_9PROT</name>
<dbReference type="InterPro" id="IPR010895">
    <property type="entry name" value="CHRD"/>
</dbReference>
<dbReference type="AlphaFoldDB" id="A0A1H7JDX1"/>
<evidence type="ECO:0000259" key="2">
    <source>
        <dbReference type="PROSITE" id="PS50933"/>
    </source>
</evidence>
<feature type="signal peptide" evidence="1">
    <location>
        <begin position="1"/>
        <end position="22"/>
    </location>
</feature>
<protein>
    <submittedName>
        <fullName evidence="3">PEP-CTERM protein-sorting domain-containing protein</fullName>
    </submittedName>
</protein>
<organism evidence="3 4">
    <name type="scientific">Nitrosovibrio tenuis</name>
    <dbReference type="NCBI Taxonomy" id="1233"/>
    <lineage>
        <taxon>Bacteria</taxon>
        <taxon>Pseudomonadati</taxon>
        <taxon>Pseudomonadota</taxon>
        <taxon>Betaproteobacteria</taxon>
        <taxon>Nitrosomonadales</taxon>
        <taxon>Nitrosomonadaceae</taxon>
        <taxon>Nitrosovibrio</taxon>
    </lineage>
</organism>
<reference evidence="3 4" key="1">
    <citation type="submission" date="2016-10" db="EMBL/GenBank/DDBJ databases">
        <authorList>
            <person name="de Groot N.N."/>
        </authorList>
    </citation>
    <scope>NUCLEOTIDE SEQUENCE [LARGE SCALE GENOMIC DNA]</scope>
    <source>
        <strain evidence="3 4">Nv1</strain>
    </source>
</reference>
<evidence type="ECO:0000256" key="1">
    <source>
        <dbReference type="SAM" id="SignalP"/>
    </source>
</evidence>
<sequence length="194" mass="20052">MKMNLLFTAGLLAAAVAPPAAALDSIYTAQLNGPSEFPTNSSPGTGSAIITINLDQHTMRVQESFSGLTANTTAAHIHCCTAAPDTAGVATTIPTFPEFPLNVTEGSYDHTFDMTLASSYNMAFIVTNGGTVSGAFDALVAGLDHGTAYSNIHTSAFPGGEIRGFLAPVPEPEAYAMLMAGLAAISLVARRRRG</sequence>
<dbReference type="STRING" id="1233.SAMN05216387_102434"/>
<proteinExistence type="predicted"/>
<feature type="chain" id="PRO_5011536684" evidence="1">
    <location>
        <begin position="23"/>
        <end position="194"/>
    </location>
</feature>
<dbReference type="Pfam" id="PF07452">
    <property type="entry name" value="CHRD"/>
    <property type="match status" value="1"/>
</dbReference>
<dbReference type="RefSeq" id="WP_218141483.1">
    <property type="nucleotide sequence ID" value="NZ_FOBH01000002.1"/>
</dbReference>
<dbReference type="Proteomes" id="UP000198620">
    <property type="component" value="Unassembled WGS sequence"/>
</dbReference>
<dbReference type="Pfam" id="PF07589">
    <property type="entry name" value="PEP-CTERM"/>
    <property type="match status" value="1"/>
</dbReference>
<dbReference type="PROSITE" id="PS50933">
    <property type="entry name" value="CHRD"/>
    <property type="match status" value="1"/>
</dbReference>
<accession>A0A1H7JDX1</accession>
<dbReference type="NCBIfam" id="TIGR02595">
    <property type="entry name" value="PEP_CTERM"/>
    <property type="match status" value="1"/>
</dbReference>
<keyword evidence="1" id="KW-0732">Signal</keyword>
<feature type="domain" description="CHRD" evidence="2">
    <location>
        <begin position="23"/>
        <end position="171"/>
    </location>
</feature>
<keyword evidence="4" id="KW-1185">Reference proteome</keyword>
<dbReference type="InterPro" id="IPR013424">
    <property type="entry name" value="Ice-binding_C"/>
</dbReference>
<evidence type="ECO:0000313" key="3">
    <source>
        <dbReference type="EMBL" id="SEK71575.1"/>
    </source>
</evidence>
<dbReference type="SMART" id="SM00754">
    <property type="entry name" value="CHRD"/>
    <property type="match status" value="1"/>
</dbReference>